<accession>A0A4R5G613</accession>
<comment type="similarity">
    <text evidence="1">In the N-terminal section; belongs to the LXG family.</text>
</comment>
<dbReference type="AlphaFoldDB" id="A0A4R5G613"/>
<feature type="domain" description="LXG" evidence="2">
    <location>
        <begin position="1"/>
        <end position="226"/>
    </location>
</feature>
<dbReference type="InterPro" id="IPR006829">
    <property type="entry name" value="LXG_dom"/>
</dbReference>
<dbReference type="Proteomes" id="UP000295231">
    <property type="component" value="Unassembled WGS sequence"/>
</dbReference>
<dbReference type="EMBL" id="SJWY01000026">
    <property type="protein sequence ID" value="TDE75039.1"/>
    <property type="molecule type" value="Genomic_DNA"/>
</dbReference>
<evidence type="ECO:0000256" key="1">
    <source>
        <dbReference type="ARBA" id="ARBA00034117"/>
    </source>
</evidence>
<evidence type="ECO:0000313" key="4">
    <source>
        <dbReference type="Proteomes" id="UP000295231"/>
    </source>
</evidence>
<comment type="caution">
    <text evidence="3">The sequence shown here is derived from an EMBL/GenBank/DDBJ whole genome shotgun (WGS) entry which is preliminary data.</text>
</comment>
<dbReference type="PROSITE" id="PS51756">
    <property type="entry name" value="LXG"/>
    <property type="match status" value="1"/>
</dbReference>
<keyword evidence="4" id="KW-1185">Reference proteome</keyword>
<protein>
    <recommendedName>
        <fullName evidence="2">LXG domain-containing protein</fullName>
    </recommendedName>
</protein>
<name>A0A4R5G613_9STRE</name>
<evidence type="ECO:0000259" key="2">
    <source>
        <dbReference type="PROSITE" id="PS51756"/>
    </source>
</evidence>
<proteinExistence type="inferred from homology"/>
<sequence>MVKMSLGNSTSQGSSTSSISSSRISAYNGAISSLNSFIGASNLQGNAYSSAKSYASMVLIPLIQGAILLSEAVSNAVSNLPSRYTSEVAGESLDSDVLEAQIATYQAAYDRSSAWLTSEMSKKVLNESSIFRAQQSMARNLGKVTELQEKLDKLMAFNASSPSLFDEISGLYSAVSQGLSQVSSDYNSFNKTKNFPEYNSANLSWVQTINAQVSTSSDKNKEILDKAEEARKRGWIDENTLNSIKSGILSGTGAFTKELIKSKITDEAVDKFTEASWKTLSQNINTMQYGLVGSLAGGGGSIVSLDVNPGYANLIRSASPYVKYAPVGIGAAIDFGSQVADGESTTDAAIKTGAHVAIGVAGAAAGKIAGTAVAGALATSVIGAPLAPIAGIAVDFVVTSAISVGGSMIFDAVYDNKEEISSVIITREINEMIAINQLSHVSISRHVQLH</sequence>
<organism evidence="3 4">
    <name type="scientific">Streptococcus vicugnae</name>
    <dbReference type="NCBI Taxonomy" id="2740579"/>
    <lineage>
        <taxon>Bacteria</taxon>
        <taxon>Bacillati</taxon>
        <taxon>Bacillota</taxon>
        <taxon>Bacilli</taxon>
        <taxon>Lactobacillales</taxon>
        <taxon>Streptococcaceae</taxon>
        <taxon>Streptococcus</taxon>
    </lineage>
</organism>
<reference evidence="3 4" key="1">
    <citation type="submission" date="2019-03" db="EMBL/GenBank/DDBJ databases">
        <authorList>
            <person name="Fan P."/>
        </authorList>
    </citation>
    <scope>NUCLEOTIDE SEQUENCE [LARGE SCALE GENOMIC DNA]</scope>
    <source>
        <strain evidence="3 4">KCJ4950</strain>
    </source>
</reference>
<gene>
    <name evidence="3" type="ORF">E0E04_02160</name>
</gene>
<evidence type="ECO:0000313" key="3">
    <source>
        <dbReference type="EMBL" id="TDE75039.1"/>
    </source>
</evidence>